<dbReference type="InterPro" id="IPR043128">
    <property type="entry name" value="Rev_trsase/Diguanyl_cyclase"/>
</dbReference>
<dbReference type="PROSITE" id="PS50887">
    <property type="entry name" value="GGDEF"/>
    <property type="match status" value="1"/>
</dbReference>
<dbReference type="PANTHER" id="PTHR46663:SF4">
    <property type="entry name" value="DIGUANYLATE CYCLASE DGCT-RELATED"/>
    <property type="match status" value="1"/>
</dbReference>
<keyword evidence="3" id="KW-1185">Reference proteome</keyword>
<dbReference type="EMBL" id="JADBEC010000001">
    <property type="protein sequence ID" value="MBE1506230.1"/>
    <property type="molecule type" value="Genomic_DNA"/>
</dbReference>
<dbReference type="InterPro" id="IPR029016">
    <property type="entry name" value="GAF-like_dom_sf"/>
</dbReference>
<dbReference type="SUPFAM" id="SSF55073">
    <property type="entry name" value="Nucleotide cyclase"/>
    <property type="match status" value="1"/>
</dbReference>
<dbReference type="RefSeq" id="WP_192729967.1">
    <property type="nucleotide sequence ID" value="NZ_BAAAVL010000017.1"/>
</dbReference>
<dbReference type="Pfam" id="PF00990">
    <property type="entry name" value="GGDEF"/>
    <property type="match status" value="1"/>
</dbReference>
<dbReference type="SUPFAM" id="SSF55781">
    <property type="entry name" value="GAF domain-like"/>
    <property type="match status" value="1"/>
</dbReference>
<dbReference type="CDD" id="cd01949">
    <property type="entry name" value="GGDEF"/>
    <property type="match status" value="1"/>
</dbReference>
<sequence length="343" mass="37081">MGQTVRIPVNEPQRLLAVRSLSAISSSPTPELAALAELAKNAFAMPYAAVNIVDEDWLRIAGEAGMQLSECPRDLSFCTRVVFANDMVVVPDLEQDAELGAAPYVTGPPHFRFYAGAPLELENELVIGAFCILDRKPRLFTEKEAANLRRFARVASALLRLQKANFVMGLAESSLRTAAMTDPLTGFLNRSALDAIVDRALESALGSGQTFGALYLDMDGFKSINDTLGHHIGDEVLREAANRIRSVIRSGDIVVRMGGDEFAVFVPNPPNTEALVSVCERLLSAFRSPFTIEGNTILARLSIGAALAPQGGGRRRELLRNVDGALYSAKAAGRDCYVVFNPN</sequence>
<dbReference type="SMART" id="SM00267">
    <property type="entry name" value="GGDEF"/>
    <property type="match status" value="1"/>
</dbReference>
<comment type="caution">
    <text evidence="2">The sequence shown here is derived from an EMBL/GenBank/DDBJ whole genome shotgun (WGS) entry which is preliminary data.</text>
</comment>
<gene>
    <name evidence="2" type="ORF">H4W29_003411</name>
</gene>
<dbReference type="NCBIfam" id="TIGR00254">
    <property type="entry name" value="GGDEF"/>
    <property type="match status" value="1"/>
</dbReference>
<dbReference type="PANTHER" id="PTHR46663">
    <property type="entry name" value="DIGUANYLATE CYCLASE DGCT-RELATED"/>
    <property type="match status" value="1"/>
</dbReference>
<accession>A0ABR9ISY3</accession>
<protein>
    <submittedName>
        <fullName evidence="2">Diguanylate cyclase (GGDEF)-like protein</fullName>
    </submittedName>
</protein>
<evidence type="ECO:0000313" key="2">
    <source>
        <dbReference type="EMBL" id="MBE1506230.1"/>
    </source>
</evidence>
<dbReference type="InterPro" id="IPR029787">
    <property type="entry name" value="Nucleotide_cyclase"/>
</dbReference>
<reference evidence="2 3" key="1">
    <citation type="submission" date="2020-10" db="EMBL/GenBank/DDBJ databases">
        <title>Sequencing the genomes of 1000 actinobacteria strains.</title>
        <authorList>
            <person name="Klenk H.-P."/>
        </authorList>
    </citation>
    <scope>NUCLEOTIDE SEQUENCE [LARGE SCALE GENOMIC DNA]</scope>
    <source>
        <strain evidence="2 3">DSM 7307</strain>
    </source>
</reference>
<dbReference type="Gene3D" id="3.30.70.270">
    <property type="match status" value="1"/>
</dbReference>
<feature type="domain" description="GGDEF" evidence="1">
    <location>
        <begin position="209"/>
        <end position="342"/>
    </location>
</feature>
<proteinExistence type="predicted"/>
<dbReference type="Proteomes" id="UP000620262">
    <property type="component" value="Unassembled WGS sequence"/>
</dbReference>
<dbReference type="InterPro" id="IPR052163">
    <property type="entry name" value="DGC-Regulatory_Protein"/>
</dbReference>
<dbReference type="Gene3D" id="3.30.450.40">
    <property type="match status" value="1"/>
</dbReference>
<organism evidence="2 3">
    <name type="scientific">Rhizobium viscosum</name>
    <name type="common">Arthrobacter viscosus</name>
    <dbReference type="NCBI Taxonomy" id="1673"/>
    <lineage>
        <taxon>Bacteria</taxon>
        <taxon>Pseudomonadati</taxon>
        <taxon>Pseudomonadota</taxon>
        <taxon>Alphaproteobacteria</taxon>
        <taxon>Hyphomicrobiales</taxon>
        <taxon>Rhizobiaceae</taxon>
        <taxon>Rhizobium/Agrobacterium group</taxon>
        <taxon>Rhizobium</taxon>
    </lineage>
</organism>
<name>A0ABR9ISY3_RHIVS</name>
<evidence type="ECO:0000259" key="1">
    <source>
        <dbReference type="PROSITE" id="PS50887"/>
    </source>
</evidence>
<evidence type="ECO:0000313" key="3">
    <source>
        <dbReference type="Proteomes" id="UP000620262"/>
    </source>
</evidence>
<dbReference type="InterPro" id="IPR000160">
    <property type="entry name" value="GGDEF_dom"/>
</dbReference>